<keyword evidence="1" id="KW-0129">CBS domain</keyword>
<dbReference type="PANTHER" id="PTHR42115:SF1">
    <property type="entry name" value="BETA-SYNTHASE (BETA-THIONASE), PUTATIVE (AFU_ORTHOLOGUE AFUA_3G08420)-RELATED"/>
    <property type="match status" value="1"/>
</dbReference>
<evidence type="ECO:0000313" key="4">
    <source>
        <dbReference type="Proteomes" id="UP000095023"/>
    </source>
</evidence>
<proteinExistence type="predicted"/>
<accession>A0A1E4T9T1</accession>
<dbReference type="Gene3D" id="3.10.580.10">
    <property type="entry name" value="CBS-domain"/>
    <property type="match status" value="1"/>
</dbReference>
<dbReference type="AlphaFoldDB" id="A0A1E4T9T1"/>
<evidence type="ECO:0000259" key="2">
    <source>
        <dbReference type="PROSITE" id="PS51371"/>
    </source>
</evidence>
<sequence length="131" mass="14759">MVDYRGATVEDLQLGPAFTVQKDTPLGVALELSYEREYSYVPVVDGRKLLGFLTADYLRESSDPTMPAKDAMTKFSRSRPFRTITPDSPLEDLDKFFESNELAIITDADRKFVLGVAVKEDLDTFAKRRGL</sequence>
<dbReference type="Pfam" id="PF00571">
    <property type="entry name" value="CBS"/>
    <property type="match status" value="1"/>
</dbReference>
<gene>
    <name evidence="3" type="ORF">CANCADRAFT_3156</name>
</gene>
<dbReference type="Proteomes" id="UP000095023">
    <property type="component" value="Unassembled WGS sequence"/>
</dbReference>
<dbReference type="SMART" id="SM00116">
    <property type="entry name" value="CBS"/>
    <property type="match status" value="1"/>
</dbReference>
<feature type="domain" description="CBS" evidence="2">
    <location>
        <begin position="12"/>
        <end position="71"/>
    </location>
</feature>
<name>A0A1E4T9T1_9ASCO</name>
<protein>
    <recommendedName>
        <fullName evidence="2">CBS domain-containing protein</fullName>
    </recommendedName>
</protein>
<reference evidence="4" key="1">
    <citation type="submission" date="2016-02" db="EMBL/GenBank/DDBJ databases">
        <title>Comparative genomics of biotechnologically important yeasts.</title>
        <authorList>
            <consortium name="DOE Joint Genome Institute"/>
            <person name="Riley R."/>
            <person name="Haridas S."/>
            <person name="Wolfe K.H."/>
            <person name="Lopes M.R."/>
            <person name="Hittinger C.T."/>
            <person name="Goker M."/>
            <person name="Salamov A."/>
            <person name="Wisecaver J."/>
            <person name="Long T.M."/>
            <person name="Aerts A.L."/>
            <person name="Barry K."/>
            <person name="Choi C."/>
            <person name="Clum A."/>
            <person name="Coughlan A.Y."/>
            <person name="Deshpande S."/>
            <person name="Douglass A.P."/>
            <person name="Hanson S.J."/>
            <person name="Klenk H.-P."/>
            <person name="Labutti K."/>
            <person name="Lapidus A."/>
            <person name="Lindquist E."/>
            <person name="Lipzen A."/>
            <person name="Meier-Kolthoff J.P."/>
            <person name="Ohm R.A."/>
            <person name="Otillar R.P."/>
            <person name="Pangilinan J."/>
            <person name="Peng Y."/>
            <person name="Rokas A."/>
            <person name="Rosa C.A."/>
            <person name="Scheuner C."/>
            <person name="Sibirny A.A."/>
            <person name="Slot J.C."/>
            <person name="Stielow J.B."/>
            <person name="Sun H."/>
            <person name="Kurtzman C.P."/>
            <person name="Blackwell M."/>
            <person name="Jeffries T.W."/>
            <person name="Grigoriev I.V."/>
        </authorList>
    </citation>
    <scope>NUCLEOTIDE SEQUENCE [LARGE SCALE GENOMIC DNA]</scope>
    <source>
        <strain evidence="4">NRRL Y-17796</strain>
    </source>
</reference>
<evidence type="ECO:0000256" key="1">
    <source>
        <dbReference type="PROSITE-ProRule" id="PRU00703"/>
    </source>
</evidence>
<dbReference type="PROSITE" id="PS51371">
    <property type="entry name" value="CBS"/>
    <property type="match status" value="1"/>
</dbReference>
<dbReference type="InterPro" id="IPR000644">
    <property type="entry name" value="CBS_dom"/>
</dbReference>
<dbReference type="OrthoDB" id="2536440at2759"/>
<dbReference type="EMBL" id="KV453843">
    <property type="protein sequence ID" value="ODV88516.1"/>
    <property type="molecule type" value="Genomic_DNA"/>
</dbReference>
<evidence type="ECO:0000313" key="3">
    <source>
        <dbReference type="EMBL" id="ODV88516.1"/>
    </source>
</evidence>
<dbReference type="SUPFAM" id="SSF54631">
    <property type="entry name" value="CBS-domain pair"/>
    <property type="match status" value="1"/>
</dbReference>
<keyword evidence="4" id="KW-1185">Reference proteome</keyword>
<organism evidence="3 4">
    <name type="scientific">Tortispora caseinolytica NRRL Y-17796</name>
    <dbReference type="NCBI Taxonomy" id="767744"/>
    <lineage>
        <taxon>Eukaryota</taxon>
        <taxon>Fungi</taxon>
        <taxon>Dikarya</taxon>
        <taxon>Ascomycota</taxon>
        <taxon>Saccharomycotina</taxon>
        <taxon>Trigonopsidomycetes</taxon>
        <taxon>Trigonopsidales</taxon>
        <taxon>Trigonopsidaceae</taxon>
        <taxon>Tortispora</taxon>
    </lineage>
</organism>
<dbReference type="InterPro" id="IPR046342">
    <property type="entry name" value="CBS_dom_sf"/>
</dbReference>
<dbReference type="PANTHER" id="PTHR42115">
    <property type="entry name" value="BETA-SYNTHASE (BETA-THIONASE), PUTATIVE (AFU_ORTHOLOGUE AFUA_3G08420)-RELATED"/>
    <property type="match status" value="1"/>
</dbReference>